<sequence length="168" mass="19014">MVNKKIILKSKDSNKTETSSNESIFVAVSCNKKSIIQLLIGTEDFDGIKFGKFINESRKKAVKDGVTEPVFVYNETKFEKFPWISKKLSQTGATPFYLPPSSDSINLSHQAIIKFMETLNSEQYDNKDEVIASLSPTFRNIGESDCKDFFKIIRKKIKSCKKGKPLEA</sequence>
<evidence type="ECO:0000313" key="1">
    <source>
        <dbReference type="EMBL" id="OMJ28488.1"/>
    </source>
</evidence>
<dbReference type="InterPro" id="IPR036397">
    <property type="entry name" value="RNaseH_sf"/>
</dbReference>
<accession>A0A1R1YNK7</accession>
<name>A0A1R1YNK7_9FUNG</name>
<dbReference type="EMBL" id="LSSM01000573">
    <property type="protein sequence ID" value="OMJ28488.1"/>
    <property type="molecule type" value="Genomic_DNA"/>
</dbReference>
<evidence type="ECO:0008006" key="3">
    <source>
        <dbReference type="Google" id="ProtNLM"/>
    </source>
</evidence>
<organism evidence="1 2">
    <name type="scientific">Smittium culicis</name>
    <dbReference type="NCBI Taxonomy" id="133412"/>
    <lineage>
        <taxon>Eukaryota</taxon>
        <taxon>Fungi</taxon>
        <taxon>Fungi incertae sedis</taxon>
        <taxon>Zoopagomycota</taxon>
        <taxon>Kickxellomycotina</taxon>
        <taxon>Harpellomycetes</taxon>
        <taxon>Harpellales</taxon>
        <taxon>Legeriomycetaceae</taxon>
        <taxon>Smittium</taxon>
    </lineage>
</organism>
<dbReference type="AlphaFoldDB" id="A0A1R1YNK7"/>
<comment type="caution">
    <text evidence="1">The sequence shown here is derived from an EMBL/GenBank/DDBJ whole genome shotgun (WGS) entry which is preliminary data.</text>
</comment>
<keyword evidence="2" id="KW-1185">Reference proteome</keyword>
<dbReference type="Proteomes" id="UP000187429">
    <property type="component" value="Unassembled WGS sequence"/>
</dbReference>
<protein>
    <recommendedName>
        <fullName evidence="3">Tc1-like transposase DDE domain-containing protein</fullName>
    </recommendedName>
</protein>
<proteinExistence type="predicted"/>
<dbReference type="GO" id="GO:0003676">
    <property type="term" value="F:nucleic acid binding"/>
    <property type="evidence" value="ECO:0007669"/>
    <property type="project" value="InterPro"/>
</dbReference>
<reference evidence="2" key="1">
    <citation type="submission" date="2017-01" db="EMBL/GenBank/DDBJ databases">
        <authorList>
            <person name="Wang Y."/>
            <person name="White M."/>
            <person name="Kvist S."/>
            <person name="Moncalvo J.-M."/>
        </authorList>
    </citation>
    <scope>NUCLEOTIDE SEQUENCE [LARGE SCALE GENOMIC DNA]</scope>
    <source>
        <strain evidence="2">ID-206-W2</strain>
    </source>
</reference>
<evidence type="ECO:0000313" key="2">
    <source>
        <dbReference type="Proteomes" id="UP000187429"/>
    </source>
</evidence>
<dbReference type="Gene3D" id="3.30.420.10">
    <property type="entry name" value="Ribonuclease H-like superfamily/Ribonuclease H"/>
    <property type="match status" value="1"/>
</dbReference>
<dbReference type="OrthoDB" id="10403961at2759"/>
<gene>
    <name evidence="1" type="ORF">AYI69_g2037</name>
</gene>